<protein>
    <submittedName>
        <fullName evidence="4">Putative glycosyl transferase</fullName>
    </submittedName>
</protein>
<sequence length="413" mass="46000">MSHLPVSVIIVSRGRPAALIRCLAGLSQQFYPTFEVVVVADPPGVAAVELGPYATSVKLVKFDQPNISKARNLGIAHAAGDIVAFIDDDAVPEPTWLGHLSAPFLSDAEVGAAGGFVRGRNGISFQWKARCFAQTGKTTDLNLQGTQPVVLHPTEERAIKTEGTNMALRRDVIASMGGFDPAFRYYLDETDVNMRLARNGVATAIVPLAEVHHGYHANSIRNSNRAPRDLFEIGASLAVFLRKHCAEQEHAQVWKSFQADQRKRALEFMVAGDLEPRDVRRLMSRLREGYKDGRMRDLESLPPISRSAEGLLPFGAHPDPQPVQLSGRFWSRRRLREEARSLVEAGKVVSLFLFSPTSLYHRVTFTSAGFWEQTGGIFGRSDRNQPLFRLTSFARRLRAEKLRVADQRRLFDE</sequence>
<dbReference type="GO" id="GO:0016757">
    <property type="term" value="F:glycosyltransferase activity"/>
    <property type="evidence" value="ECO:0007669"/>
    <property type="project" value="UniProtKB-KW"/>
</dbReference>
<dbReference type="SUPFAM" id="SSF53448">
    <property type="entry name" value="Nucleotide-diphospho-sugar transferases"/>
    <property type="match status" value="1"/>
</dbReference>
<dbReference type="EMBL" id="CYTW01000004">
    <property type="protein sequence ID" value="CUK08939.1"/>
    <property type="molecule type" value="Genomic_DNA"/>
</dbReference>
<dbReference type="PANTHER" id="PTHR43179:SF12">
    <property type="entry name" value="GALACTOFURANOSYLTRANSFERASE GLFT2"/>
    <property type="match status" value="1"/>
</dbReference>
<dbReference type="AlphaFoldDB" id="A0A0P1IMX9"/>
<name>A0A0P1IMX9_9RHOB</name>
<gene>
    <name evidence="4" type="ORF">PH7735_03310</name>
</gene>
<dbReference type="PANTHER" id="PTHR43179">
    <property type="entry name" value="RHAMNOSYLTRANSFERASE WBBL"/>
    <property type="match status" value="1"/>
</dbReference>
<evidence type="ECO:0000256" key="2">
    <source>
        <dbReference type="ARBA" id="ARBA00022676"/>
    </source>
</evidence>
<organism evidence="4 5">
    <name type="scientific">Shimia thalassica</name>
    <dbReference type="NCBI Taxonomy" id="1715693"/>
    <lineage>
        <taxon>Bacteria</taxon>
        <taxon>Pseudomonadati</taxon>
        <taxon>Pseudomonadota</taxon>
        <taxon>Alphaproteobacteria</taxon>
        <taxon>Rhodobacterales</taxon>
        <taxon>Roseobacteraceae</taxon>
    </lineage>
</organism>
<proteinExistence type="inferred from homology"/>
<evidence type="ECO:0000256" key="3">
    <source>
        <dbReference type="ARBA" id="ARBA00022679"/>
    </source>
</evidence>
<dbReference type="Gene3D" id="3.90.550.10">
    <property type="entry name" value="Spore Coat Polysaccharide Biosynthesis Protein SpsA, Chain A"/>
    <property type="match status" value="1"/>
</dbReference>
<dbReference type="GeneID" id="83882289"/>
<dbReference type="CDD" id="cd06423">
    <property type="entry name" value="CESA_like"/>
    <property type="match status" value="1"/>
</dbReference>
<dbReference type="Proteomes" id="UP000051870">
    <property type="component" value="Unassembled WGS sequence"/>
</dbReference>
<keyword evidence="2" id="KW-0328">Glycosyltransferase</keyword>
<accession>A0A0P1IMX9</accession>
<dbReference type="InterPro" id="IPR029044">
    <property type="entry name" value="Nucleotide-diphossugar_trans"/>
</dbReference>
<dbReference type="STRING" id="1715693.PH7735_03310"/>
<evidence type="ECO:0000313" key="4">
    <source>
        <dbReference type="EMBL" id="CUK08939.1"/>
    </source>
</evidence>
<keyword evidence="5" id="KW-1185">Reference proteome</keyword>
<evidence type="ECO:0000256" key="1">
    <source>
        <dbReference type="ARBA" id="ARBA00006739"/>
    </source>
</evidence>
<dbReference type="Pfam" id="PF13641">
    <property type="entry name" value="Glyco_tranf_2_3"/>
    <property type="match status" value="1"/>
</dbReference>
<dbReference type="RefSeq" id="WP_058312479.1">
    <property type="nucleotide sequence ID" value="NZ_CYTW01000004.1"/>
</dbReference>
<evidence type="ECO:0000313" key="5">
    <source>
        <dbReference type="Proteomes" id="UP000051870"/>
    </source>
</evidence>
<reference evidence="5" key="1">
    <citation type="submission" date="2015-09" db="EMBL/GenBank/DDBJ databases">
        <authorList>
            <person name="Rodrigo-Torres Lidia"/>
            <person name="Arahal R.David."/>
        </authorList>
    </citation>
    <scope>NUCLEOTIDE SEQUENCE [LARGE SCALE GENOMIC DNA]</scope>
    <source>
        <strain evidence="5">CECT 7735</strain>
    </source>
</reference>
<comment type="similarity">
    <text evidence="1">Belongs to the glycosyltransferase 2 family.</text>
</comment>
<keyword evidence="3 4" id="KW-0808">Transferase</keyword>